<protein>
    <submittedName>
        <fullName evidence="2">Uncharacterized protein</fullName>
    </submittedName>
</protein>
<organism evidence="2 3">
    <name type="scientific">Stephania yunnanensis</name>
    <dbReference type="NCBI Taxonomy" id="152371"/>
    <lineage>
        <taxon>Eukaryota</taxon>
        <taxon>Viridiplantae</taxon>
        <taxon>Streptophyta</taxon>
        <taxon>Embryophyta</taxon>
        <taxon>Tracheophyta</taxon>
        <taxon>Spermatophyta</taxon>
        <taxon>Magnoliopsida</taxon>
        <taxon>Ranunculales</taxon>
        <taxon>Menispermaceae</taxon>
        <taxon>Menispermoideae</taxon>
        <taxon>Cissampelideae</taxon>
        <taxon>Stephania</taxon>
    </lineage>
</organism>
<keyword evidence="3" id="KW-1185">Reference proteome</keyword>
<accession>A0AAP0Q123</accession>
<name>A0AAP0Q123_9MAGN</name>
<sequence>MKGKDQGLNEKKPIHKHGCKGKTKAFKRKTYKRRMNSIYKCELLEQIIVDVNYYMCSSRI</sequence>
<proteinExistence type="predicted"/>
<evidence type="ECO:0000313" key="2">
    <source>
        <dbReference type="EMBL" id="KAK9163090.1"/>
    </source>
</evidence>
<dbReference type="EMBL" id="JBBNAF010000002">
    <property type="protein sequence ID" value="KAK9163090.1"/>
    <property type="molecule type" value="Genomic_DNA"/>
</dbReference>
<reference evidence="2 3" key="1">
    <citation type="submission" date="2024-01" db="EMBL/GenBank/DDBJ databases">
        <title>Genome assemblies of Stephania.</title>
        <authorList>
            <person name="Yang L."/>
        </authorList>
    </citation>
    <scope>NUCLEOTIDE SEQUENCE [LARGE SCALE GENOMIC DNA]</scope>
    <source>
        <strain evidence="2">YNDBR</strain>
        <tissue evidence="2">Leaf</tissue>
    </source>
</reference>
<dbReference type="AlphaFoldDB" id="A0AAP0Q123"/>
<feature type="compositionally biased region" description="Basic residues" evidence="1">
    <location>
        <begin position="13"/>
        <end position="25"/>
    </location>
</feature>
<evidence type="ECO:0000256" key="1">
    <source>
        <dbReference type="SAM" id="MobiDB-lite"/>
    </source>
</evidence>
<comment type="caution">
    <text evidence="2">The sequence shown here is derived from an EMBL/GenBank/DDBJ whole genome shotgun (WGS) entry which is preliminary data.</text>
</comment>
<feature type="compositionally biased region" description="Basic and acidic residues" evidence="1">
    <location>
        <begin position="1"/>
        <end position="12"/>
    </location>
</feature>
<gene>
    <name evidence="2" type="ORF">Syun_003992</name>
</gene>
<feature type="region of interest" description="Disordered" evidence="1">
    <location>
        <begin position="1"/>
        <end position="25"/>
    </location>
</feature>
<evidence type="ECO:0000313" key="3">
    <source>
        <dbReference type="Proteomes" id="UP001420932"/>
    </source>
</evidence>
<dbReference type="Proteomes" id="UP001420932">
    <property type="component" value="Unassembled WGS sequence"/>
</dbReference>